<protein>
    <submittedName>
        <fullName evidence="2">ECF subfamily RNA polymerase sigma-24 factor</fullName>
    </submittedName>
</protein>
<name>A0A089N6P9_9BACL</name>
<evidence type="ECO:0000313" key="2">
    <source>
        <dbReference type="EMBL" id="AIQ64399.1"/>
    </source>
</evidence>
<dbReference type="STRING" id="169760.PSTEL_16170"/>
<proteinExistence type="predicted"/>
<dbReference type="Pfam" id="PF08874">
    <property type="entry name" value="DUF1835"/>
    <property type="match status" value="1"/>
</dbReference>
<gene>
    <name evidence="2" type="ORF">PSTEL_16170</name>
</gene>
<accession>A0A089N6P9</accession>
<dbReference type="HOGENOM" id="CLU_057511_0_0_9"/>
<dbReference type="RefSeq" id="WP_038696643.1">
    <property type="nucleotide sequence ID" value="NZ_CP009286.1"/>
</dbReference>
<evidence type="ECO:0000313" key="3">
    <source>
        <dbReference type="Proteomes" id="UP000029507"/>
    </source>
</evidence>
<sequence>MLHIVNGDAVSDKLLEGGIEGEVLAWREIYSAGPLTSNLSAPEAMDLRAQVLEKSIGISAEDFKSGCAEQERRLEEFNRHDEIVLWFEHDLFDQSMLSYLLHWFSSRNLGETRLHLLCIGEFPGIEPFHGLGQLTVSQLMSLNRTWRPIGTREMSLGSRLWEAYTSANPLDMAYFLEHSREELQASELSFAYDAFKAHLSRLPSVDNGLGIAELATLRVLRQGDCTPLDLFRQVTDRLSILGMGDLEYWHMLSGLAKEPHPLLVISGTESAEQAGGPARMEQIPGFLGRQVSLTGLGERVLDNKADRVQEQGIDQWYGGIHLEGYHAAWRWDSREEKPVTG</sequence>
<evidence type="ECO:0000259" key="1">
    <source>
        <dbReference type="Pfam" id="PF08874"/>
    </source>
</evidence>
<keyword evidence="3" id="KW-1185">Reference proteome</keyword>
<reference evidence="2 3" key="1">
    <citation type="submission" date="2014-08" db="EMBL/GenBank/DDBJ databases">
        <title>Comparative genomics of the Paenibacillus odorifer group.</title>
        <authorList>
            <person name="den Bakker H.C."/>
            <person name="Tsai Y.-C."/>
            <person name="Martin N."/>
            <person name="Korlach J."/>
            <person name="Wiedmann M."/>
        </authorList>
    </citation>
    <scope>NUCLEOTIDE SEQUENCE [LARGE SCALE GENOMIC DNA]</scope>
    <source>
        <strain evidence="2 3">DSM 14472</strain>
    </source>
</reference>
<dbReference type="InterPro" id="IPR014973">
    <property type="entry name" value="DUF1835"/>
</dbReference>
<dbReference type="Proteomes" id="UP000029507">
    <property type="component" value="Chromosome"/>
</dbReference>
<dbReference type="OrthoDB" id="127805at2"/>
<feature type="domain" description="DUF1835" evidence="1">
    <location>
        <begin position="3"/>
        <end position="105"/>
    </location>
</feature>
<dbReference type="EMBL" id="CP009286">
    <property type="protein sequence ID" value="AIQ64399.1"/>
    <property type="molecule type" value="Genomic_DNA"/>
</dbReference>
<dbReference type="KEGG" id="pste:PSTEL_16170"/>
<dbReference type="AlphaFoldDB" id="A0A089N6P9"/>
<organism evidence="2 3">
    <name type="scientific">Paenibacillus stellifer</name>
    <dbReference type="NCBI Taxonomy" id="169760"/>
    <lineage>
        <taxon>Bacteria</taxon>
        <taxon>Bacillati</taxon>
        <taxon>Bacillota</taxon>
        <taxon>Bacilli</taxon>
        <taxon>Bacillales</taxon>
        <taxon>Paenibacillaceae</taxon>
        <taxon>Paenibacillus</taxon>
    </lineage>
</organism>